<keyword evidence="6" id="KW-0472">Membrane</keyword>
<dbReference type="InterPro" id="IPR043504">
    <property type="entry name" value="Peptidase_S1_PA_chymotrypsin"/>
</dbReference>
<dbReference type="InterPro" id="IPR001314">
    <property type="entry name" value="Peptidase_S1A"/>
</dbReference>
<evidence type="ECO:0000256" key="6">
    <source>
        <dbReference type="SAM" id="Phobius"/>
    </source>
</evidence>
<evidence type="ECO:0000256" key="1">
    <source>
        <dbReference type="ARBA" id="ARBA00022670"/>
    </source>
</evidence>
<reference evidence="10" key="2">
    <citation type="submission" date="2025-08" db="UniProtKB">
        <authorList>
            <consortium name="RefSeq"/>
        </authorList>
    </citation>
    <scope>IDENTIFICATION</scope>
    <source>
        <strain evidence="10">S238N-H82</strain>
        <tissue evidence="10">Testes</tissue>
    </source>
</reference>
<dbReference type="PANTHER" id="PTHR24252:SF7">
    <property type="entry name" value="HYALIN"/>
    <property type="match status" value="1"/>
</dbReference>
<dbReference type="Proteomes" id="UP000001554">
    <property type="component" value="Chromosome 16"/>
</dbReference>
<proteinExistence type="predicted"/>
<dbReference type="FunFam" id="2.40.10.10:FF:000120">
    <property type="entry name" value="Putative serine protease"/>
    <property type="match status" value="1"/>
</dbReference>
<dbReference type="SUPFAM" id="SSF50494">
    <property type="entry name" value="Trypsin-like serine proteases"/>
    <property type="match status" value="1"/>
</dbReference>
<dbReference type="Pfam" id="PF00089">
    <property type="entry name" value="Trypsin"/>
    <property type="match status" value="1"/>
</dbReference>
<protein>
    <submittedName>
        <fullName evidence="10">Chymotrypsinogen A-like</fullName>
    </submittedName>
</protein>
<keyword evidence="3" id="KW-0378">Hydrolase</keyword>
<evidence type="ECO:0000256" key="7">
    <source>
        <dbReference type="SAM" id="SignalP"/>
    </source>
</evidence>
<keyword evidence="9" id="KW-1185">Reference proteome</keyword>
<keyword evidence="5" id="KW-1015">Disulfide bond</keyword>
<dbReference type="PRINTS" id="PR00722">
    <property type="entry name" value="CHYMOTRYPSIN"/>
</dbReference>
<organism evidence="9 10">
    <name type="scientific">Branchiostoma floridae</name>
    <name type="common">Florida lancelet</name>
    <name type="synonym">Amphioxus</name>
    <dbReference type="NCBI Taxonomy" id="7739"/>
    <lineage>
        <taxon>Eukaryota</taxon>
        <taxon>Metazoa</taxon>
        <taxon>Chordata</taxon>
        <taxon>Cephalochordata</taxon>
        <taxon>Leptocardii</taxon>
        <taxon>Amphioxiformes</taxon>
        <taxon>Branchiostomatidae</taxon>
        <taxon>Branchiostoma</taxon>
    </lineage>
</organism>
<feature type="signal peptide" evidence="7">
    <location>
        <begin position="1"/>
        <end position="20"/>
    </location>
</feature>
<keyword evidence="2 7" id="KW-0732">Signal</keyword>
<dbReference type="InterPro" id="IPR033116">
    <property type="entry name" value="TRYPSIN_SER"/>
</dbReference>
<sequence>MYRSFGLHLTLLAVVQTVYGDCGTRTTTTASARIVGGRPAQVGAWPWQVQVLVSDSSGQQGFCGGTLIHPRWVLTAEHCFDGATSNLEDTTVLVGKHNLDPGNDTTEVTRTADVIHHHHDYHQTTLANDMALVRLNDAVDTTQSAINIACLPAASDTFPAGTNCTATGWGVLEDGGTQPTSLYQVELPVIERSLCAQAYNTFSFNQLCAGDWDNGGIDTCQGDSGGPLVCQKDGNGSWYLAGVTSFGGGCALEQSPGVYSKVTDFLDWISPTCYECTGNSSCAETQQSGDTTTACGIGEWCYLEMTYESQGSANLVNVRRGCRAPDDCSSEALNNGVTNTPNEQCSTQNGQYVCHRCCRGANGCNSIPASMATVTTATAWVTVLLGFIVTVWR</sequence>
<evidence type="ECO:0000313" key="9">
    <source>
        <dbReference type="Proteomes" id="UP000001554"/>
    </source>
</evidence>
<dbReference type="KEGG" id="bfo:118403965"/>
<dbReference type="OrthoDB" id="7863416at2759"/>
<accession>A0A9J7HG92</accession>
<dbReference type="InterPro" id="IPR001254">
    <property type="entry name" value="Trypsin_dom"/>
</dbReference>
<evidence type="ECO:0000259" key="8">
    <source>
        <dbReference type="PROSITE" id="PS50240"/>
    </source>
</evidence>
<dbReference type="RefSeq" id="XP_035658758.1">
    <property type="nucleotide sequence ID" value="XM_035802865.1"/>
</dbReference>
<dbReference type="GeneID" id="118403965"/>
<gene>
    <name evidence="10" type="primary">LOC118403965</name>
</gene>
<evidence type="ECO:0000256" key="4">
    <source>
        <dbReference type="ARBA" id="ARBA00022825"/>
    </source>
</evidence>
<dbReference type="GO" id="GO:0005615">
    <property type="term" value="C:extracellular space"/>
    <property type="evidence" value="ECO:0000318"/>
    <property type="project" value="GO_Central"/>
</dbReference>
<dbReference type="Gene3D" id="2.40.10.10">
    <property type="entry name" value="Trypsin-like serine proteases"/>
    <property type="match status" value="1"/>
</dbReference>
<dbReference type="SMART" id="SM00020">
    <property type="entry name" value="Tryp_SPc"/>
    <property type="match status" value="1"/>
</dbReference>
<reference evidence="9" key="1">
    <citation type="journal article" date="2020" name="Nat. Ecol. Evol.">
        <title>Deeply conserved synteny resolves early events in vertebrate evolution.</title>
        <authorList>
            <person name="Simakov O."/>
            <person name="Marletaz F."/>
            <person name="Yue J.X."/>
            <person name="O'Connell B."/>
            <person name="Jenkins J."/>
            <person name="Brandt A."/>
            <person name="Calef R."/>
            <person name="Tung C.H."/>
            <person name="Huang T.K."/>
            <person name="Schmutz J."/>
            <person name="Satoh N."/>
            <person name="Yu J.K."/>
            <person name="Putnam N.H."/>
            <person name="Green R.E."/>
            <person name="Rokhsar D.S."/>
        </authorList>
    </citation>
    <scope>NUCLEOTIDE SEQUENCE [LARGE SCALE GENOMIC DNA]</scope>
    <source>
        <strain evidence="9">S238N-H82</strain>
    </source>
</reference>
<evidence type="ECO:0000256" key="2">
    <source>
        <dbReference type="ARBA" id="ARBA00022729"/>
    </source>
</evidence>
<dbReference type="PROSITE" id="PS00135">
    <property type="entry name" value="TRYPSIN_SER"/>
    <property type="match status" value="1"/>
</dbReference>
<evidence type="ECO:0000256" key="3">
    <source>
        <dbReference type="ARBA" id="ARBA00022801"/>
    </source>
</evidence>
<keyword evidence="1" id="KW-0645">Protease</keyword>
<dbReference type="AlphaFoldDB" id="A0A9J7HG92"/>
<feature type="chain" id="PRO_5039954425" evidence="7">
    <location>
        <begin position="21"/>
        <end position="393"/>
    </location>
</feature>
<feature type="transmembrane region" description="Helical" evidence="6">
    <location>
        <begin position="367"/>
        <end position="392"/>
    </location>
</feature>
<evidence type="ECO:0000313" key="10">
    <source>
        <dbReference type="RefSeq" id="XP_035658758.1"/>
    </source>
</evidence>
<dbReference type="InterPro" id="IPR009003">
    <property type="entry name" value="Peptidase_S1_PA"/>
</dbReference>
<dbReference type="CDD" id="cd00190">
    <property type="entry name" value="Tryp_SPc"/>
    <property type="match status" value="1"/>
</dbReference>
<dbReference type="PANTHER" id="PTHR24252">
    <property type="entry name" value="ACROSIN-RELATED"/>
    <property type="match status" value="1"/>
</dbReference>
<dbReference type="GO" id="GO:0006508">
    <property type="term" value="P:proteolysis"/>
    <property type="evidence" value="ECO:0000318"/>
    <property type="project" value="GO_Central"/>
</dbReference>
<name>A0A9J7HG92_BRAFL</name>
<keyword evidence="4" id="KW-0720">Serine protease</keyword>
<dbReference type="OMA" id="NANSWAM"/>
<dbReference type="GO" id="GO:0004252">
    <property type="term" value="F:serine-type endopeptidase activity"/>
    <property type="evidence" value="ECO:0000318"/>
    <property type="project" value="GO_Central"/>
</dbReference>
<evidence type="ECO:0000256" key="5">
    <source>
        <dbReference type="ARBA" id="ARBA00023157"/>
    </source>
</evidence>
<keyword evidence="6" id="KW-0812">Transmembrane</keyword>
<dbReference type="PROSITE" id="PS50240">
    <property type="entry name" value="TRYPSIN_DOM"/>
    <property type="match status" value="1"/>
</dbReference>
<keyword evidence="6" id="KW-1133">Transmembrane helix</keyword>
<feature type="domain" description="Peptidase S1" evidence="8">
    <location>
        <begin position="34"/>
        <end position="274"/>
    </location>
</feature>